<organism evidence="2 3">
    <name type="scientific">Candidatus Fimimonas merdipullorum</name>
    <dbReference type="NCBI Taxonomy" id="2840822"/>
    <lineage>
        <taxon>Bacteria</taxon>
        <taxon>Pseudomonadati</taxon>
        <taxon>Myxococcota</taxon>
        <taxon>Myxococcia</taxon>
        <taxon>Myxococcales</taxon>
        <taxon>Cystobacterineae</taxon>
        <taxon>Myxococcaceae</taxon>
        <taxon>Myxococcaceae incertae sedis</taxon>
        <taxon>Candidatus Fimimonas</taxon>
    </lineage>
</organism>
<name>A0A9D1MX09_9BACT</name>
<dbReference type="PANTHER" id="PTHR10587:SF80">
    <property type="entry name" value="CHITOOLIGOSACCHARIDE DEACETYLASE"/>
    <property type="match status" value="1"/>
</dbReference>
<dbReference type="SUPFAM" id="SSF88713">
    <property type="entry name" value="Glycoside hydrolase/deacetylase"/>
    <property type="match status" value="1"/>
</dbReference>
<gene>
    <name evidence="2" type="ORF">IAC72_01670</name>
</gene>
<dbReference type="PROSITE" id="PS51677">
    <property type="entry name" value="NODB"/>
    <property type="match status" value="1"/>
</dbReference>
<protein>
    <submittedName>
        <fullName evidence="2">Polysaccharide deacetylase family protein</fullName>
    </submittedName>
</protein>
<dbReference type="GO" id="GO:0005975">
    <property type="term" value="P:carbohydrate metabolic process"/>
    <property type="evidence" value="ECO:0007669"/>
    <property type="project" value="InterPro"/>
</dbReference>
<dbReference type="Gene3D" id="3.20.20.370">
    <property type="entry name" value="Glycoside hydrolase/deacetylase"/>
    <property type="match status" value="1"/>
</dbReference>
<proteinExistence type="predicted"/>
<comment type="caution">
    <text evidence="2">The sequence shown here is derived from an EMBL/GenBank/DDBJ whole genome shotgun (WGS) entry which is preliminary data.</text>
</comment>
<evidence type="ECO:0000259" key="1">
    <source>
        <dbReference type="PROSITE" id="PS51677"/>
    </source>
</evidence>
<dbReference type="Pfam" id="PF01522">
    <property type="entry name" value="Polysacc_deac_1"/>
    <property type="match status" value="1"/>
</dbReference>
<accession>A0A9D1MX09</accession>
<dbReference type="InterPro" id="IPR011330">
    <property type="entry name" value="Glyco_hydro/deAcase_b/a-brl"/>
</dbReference>
<sequence length="232" mass="25935">MKKIFSHVAVNVVLLALVLCVSAVGTYGGVLAAFRTDYAPVYGGSDDGVCFLINVYWGTEYIDGFLEIFQKYGVYSTFFVGGVWAAENPDVLKKICDSGQEIGNHGFYHKMHGSLSYRQNAEEILTCSKLIFEICGVFPTLFAPPSGDFCQDTLKAAHDNGFTTVMWSRDTIDWRDRDSSLVLKRATQGTQKGEFILMHPTAHTLAVLEEIVQYYLKKDMRPVTVGEMLERI</sequence>
<dbReference type="AlphaFoldDB" id="A0A9D1MX09"/>
<dbReference type="EMBL" id="DVOC01000028">
    <property type="protein sequence ID" value="HIU90712.1"/>
    <property type="molecule type" value="Genomic_DNA"/>
</dbReference>
<evidence type="ECO:0000313" key="2">
    <source>
        <dbReference type="EMBL" id="HIU90712.1"/>
    </source>
</evidence>
<dbReference type="GO" id="GO:0016810">
    <property type="term" value="F:hydrolase activity, acting on carbon-nitrogen (but not peptide) bonds"/>
    <property type="evidence" value="ECO:0007669"/>
    <property type="project" value="InterPro"/>
</dbReference>
<dbReference type="GO" id="GO:0016020">
    <property type="term" value="C:membrane"/>
    <property type="evidence" value="ECO:0007669"/>
    <property type="project" value="TreeGrafter"/>
</dbReference>
<dbReference type="PANTHER" id="PTHR10587">
    <property type="entry name" value="GLYCOSYL TRANSFERASE-RELATED"/>
    <property type="match status" value="1"/>
</dbReference>
<reference evidence="2" key="2">
    <citation type="journal article" date="2021" name="PeerJ">
        <title>Extensive microbial diversity within the chicken gut microbiome revealed by metagenomics and culture.</title>
        <authorList>
            <person name="Gilroy R."/>
            <person name="Ravi A."/>
            <person name="Getino M."/>
            <person name="Pursley I."/>
            <person name="Horton D.L."/>
            <person name="Alikhan N.F."/>
            <person name="Baker D."/>
            <person name="Gharbi K."/>
            <person name="Hall N."/>
            <person name="Watson M."/>
            <person name="Adriaenssens E.M."/>
            <person name="Foster-Nyarko E."/>
            <person name="Jarju S."/>
            <person name="Secka A."/>
            <person name="Antonio M."/>
            <person name="Oren A."/>
            <person name="Chaudhuri R.R."/>
            <person name="La Ragione R."/>
            <person name="Hildebrand F."/>
            <person name="Pallen M.J."/>
        </authorList>
    </citation>
    <scope>NUCLEOTIDE SEQUENCE</scope>
    <source>
        <strain evidence="2">ChiHjej12B11-7776</strain>
    </source>
</reference>
<dbReference type="Proteomes" id="UP000886852">
    <property type="component" value="Unassembled WGS sequence"/>
</dbReference>
<reference evidence="2" key="1">
    <citation type="submission" date="2020-10" db="EMBL/GenBank/DDBJ databases">
        <authorList>
            <person name="Gilroy R."/>
        </authorList>
    </citation>
    <scope>NUCLEOTIDE SEQUENCE</scope>
    <source>
        <strain evidence="2">ChiHjej12B11-7776</strain>
    </source>
</reference>
<dbReference type="InterPro" id="IPR050248">
    <property type="entry name" value="Polysacc_deacetylase_ArnD"/>
</dbReference>
<evidence type="ECO:0000313" key="3">
    <source>
        <dbReference type="Proteomes" id="UP000886852"/>
    </source>
</evidence>
<dbReference type="InterPro" id="IPR002509">
    <property type="entry name" value="NODB_dom"/>
</dbReference>
<feature type="domain" description="NodB homology" evidence="1">
    <location>
        <begin position="48"/>
        <end position="223"/>
    </location>
</feature>